<evidence type="ECO:0000313" key="3">
    <source>
        <dbReference type="EMBL" id="KEI71095.1"/>
    </source>
</evidence>
<comment type="caution">
    <text evidence="3">The sequence shown here is derived from an EMBL/GenBank/DDBJ whole genome shotgun (WGS) entry which is preliminary data.</text>
</comment>
<proteinExistence type="predicted"/>
<name>A0A081KAB9_9GAMM</name>
<evidence type="ECO:0000259" key="2">
    <source>
        <dbReference type="SMART" id="SM00244"/>
    </source>
</evidence>
<sequence length="369" mass="42405">MTILFLFLVFSQLFDEQAEAADFYSYIPFLYKIPEGSVGVFKNGNQFYDDIYPAGVYTVWPSDEGFNISILPEKVTVTEISCITVEKIKITFPAMTVHYQVNEENVFELVKNRGFDFVKPLIKNPLRQGVADLCSTMTAESVYLEQFSILQQYISDYLAEVQVDKESGLLVIDVDINRPHVPDEMLENFIGRNLPTGSCDQPYEIFYTLEDEKEARERLCGADQQTPIVEDDLSREKHGLMMPVEPLTVSTTSMETHQDNSRQPGYELPSEEGEHRLIMDPFIDDEDSFDEEADTEETSRHQVGDDLKGGKKHVESVYSAGVEIEKYPTQPIQSNVESYQDERKRNLHQQMQHSKGLWKNNNSRLYLGW</sequence>
<dbReference type="AlphaFoldDB" id="A0A081KAB9"/>
<keyword evidence="4" id="KW-1185">Reference proteome</keyword>
<accession>A0A081KAB9</accession>
<evidence type="ECO:0000313" key="4">
    <source>
        <dbReference type="Proteomes" id="UP000027997"/>
    </source>
</evidence>
<feature type="compositionally biased region" description="Basic and acidic residues" evidence="1">
    <location>
        <begin position="297"/>
        <end position="311"/>
    </location>
</feature>
<dbReference type="SMART" id="SM00244">
    <property type="entry name" value="PHB"/>
    <property type="match status" value="1"/>
</dbReference>
<dbReference type="Proteomes" id="UP000027997">
    <property type="component" value="Unassembled WGS sequence"/>
</dbReference>
<dbReference type="EMBL" id="JOJP01000001">
    <property type="protein sequence ID" value="KEI71095.1"/>
    <property type="molecule type" value="Genomic_DNA"/>
</dbReference>
<feature type="region of interest" description="Disordered" evidence="1">
    <location>
        <begin position="289"/>
        <end position="311"/>
    </location>
</feature>
<dbReference type="Pfam" id="PF01145">
    <property type="entry name" value="Band_7"/>
    <property type="match status" value="1"/>
</dbReference>
<dbReference type="InterPro" id="IPR001107">
    <property type="entry name" value="Band_7"/>
</dbReference>
<organism evidence="3 4">
    <name type="scientific">Endozoicomonas elysicola</name>
    <dbReference type="NCBI Taxonomy" id="305900"/>
    <lineage>
        <taxon>Bacteria</taxon>
        <taxon>Pseudomonadati</taxon>
        <taxon>Pseudomonadota</taxon>
        <taxon>Gammaproteobacteria</taxon>
        <taxon>Oceanospirillales</taxon>
        <taxon>Endozoicomonadaceae</taxon>
        <taxon>Endozoicomonas</taxon>
    </lineage>
</organism>
<protein>
    <recommendedName>
        <fullName evidence="2">Band 7 domain-containing protein</fullName>
    </recommendedName>
</protein>
<feature type="domain" description="Band 7" evidence="2">
    <location>
        <begin position="28"/>
        <end position="193"/>
    </location>
</feature>
<reference evidence="3 4" key="1">
    <citation type="submission" date="2014-06" db="EMBL/GenBank/DDBJ databases">
        <title>Whole Genome Sequences of Three Symbiotic Endozoicomonas Bacteria.</title>
        <authorList>
            <person name="Neave M.J."/>
            <person name="Apprill A."/>
            <person name="Voolstra C.R."/>
        </authorList>
    </citation>
    <scope>NUCLEOTIDE SEQUENCE [LARGE SCALE GENOMIC DNA]</scope>
    <source>
        <strain evidence="3 4">DSM 22380</strain>
    </source>
</reference>
<evidence type="ECO:0000256" key="1">
    <source>
        <dbReference type="SAM" id="MobiDB-lite"/>
    </source>
</evidence>
<dbReference type="STRING" id="305900.GV64_10375"/>
<gene>
    <name evidence="3" type="ORF">GV64_10375</name>
</gene>